<accession>A0A699J1X7</accession>
<evidence type="ECO:0000313" key="1">
    <source>
        <dbReference type="EMBL" id="GFA04335.1"/>
    </source>
</evidence>
<evidence type="ECO:0008006" key="2">
    <source>
        <dbReference type="Google" id="ProtNLM"/>
    </source>
</evidence>
<protein>
    <recommendedName>
        <fullName evidence="2">Retrovirus-related Pol polyprotein from transposon TNT 1-94</fullName>
    </recommendedName>
</protein>
<name>A0A699J1X7_TANCI</name>
<dbReference type="AlphaFoldDB" id="A0A699J1X7"/>
<gene>
    <name evidence="1" type="ORF">Tci_576307</name>
</gene>
<comment type="caution">
    <text evidence="1">The sequence shown here is derived from an EMBL/GenBank/DDBJ whole genome shotgun (WGS) entry which is preliminary data.</text>
</comment>
<dbReference type="EMBL" id="BKCJ010360249">
    <property type="protein sequence ID" value="GFA04335.1"/>
    <property type="molecule type" value="Genomic_DNA"/>
</dbReference>
<organism evidence="1">
    <name type="scientific">Tanacetum cinerariifolium</name>
    <name type="common">Dalmatian daisy</name>
    <name type="synonym">Chrysanthemum cinerariifolium</name>
    <dbReference type="NCBI Taxonomy" id="118510"/>
    <lineage>
        <taxon>Eukaryota</taxon>
        <taxon>Viridiplantae</taxon>
        <taxon>Streptophyta</taxon>
        <taxon>Embryophyta</taxon>
        <taxon>Tracheophyta</taxon>
        <taxon>Spermatophyta</taxon>
        <taxon>Magnoliopsida</taxon>
        <taxon>eudicotyledons</taxon>
        <taxon>Gunneridae</taxon>
        <taxon>Pentapetalae</taxon>
        <taxon>asterids</taxon>
        <taxon>campanulids</taxon>
        <taxon>Asterales</taxon>
        <taxon>Asteraceae</taxon>
        <taxon>Asteroideae</taxon>
        <taxon>Anthemideae</taxon>
        <taxon>Anthemidinae</taxon>
        <taxon>Tanacetum</taxon>
    </lineage>
</organism>
<reference evidence="1" key="1">
    <citation type="journal article" date="2019" name="Sci. Rep.">
        <title>Draft genome of Tanacetum cinerariifolium, the natural source of mosquito coil.</title>
        <authorList>
            <person name="Yamashiro T."/>
            <person name="Shiraishi A."/>
            <person name="Satake H."/>
            <person name="Nakayama K."/>
        </authorList>
    </citation>
    <scope>NUCLEOTIDE SEQUENCE</scope>
</reference>
<proteinExistence type="predicted"/>
<sequence length="210" mass="23155">MFEAITIKTTLHKKLSINQECQVIRSKDRVLDIGGVQGFKTSTLGEIVSLKKSNKNVNGLHPTSQSQFSICNRLNGVIGLGDDPIACLNKAMAFLTAVASSRFPLTNNKLRTSLNPRNHATIQDGRPKRPKNAAWYKEQAMLAEAQEARQILDEEQLAFLADLGVSDGQAVQTIISNNDAFQTEDFDTYDSDCDDISNAHAVSYGQHFQL</sequence>